<organism evidence="1">
    <name type="scientific">freshwater metagenome</name>
    <dbReference type="NCBI Taxonomy" id="449393"/>
    <lineage>
        <taxon>unclassified sequences</taxon>
        <taxon>metagenomes</taxon>
        <taxon>ecological metagenomes</taxon>
    </lineage>
</organism>
<proteinExistence type="predicted"/>
<evidence type="ECO:0000313" key="1">
    <source>
        <dbReference type="EMBL" id="CAB4543721.1"/>
    </source>
</evidence>
<dbReference type="SUPFAM" id="SSF109998">
    <property type="entry name" value="Triger factor/SurA peptide-binding domain-like"/>
    <property type="match status" value="1"/>
</dbReference>
<gene>
    <name evidence="1" type="ORF">UFOPK1505_00356</name>
</gene>
<sequence length="199" mass="21080">MFKKVITTVLAALLLTSCSSMNSGITVGDKEFSISDIQKPVDEILEARKSVDTSQMQLASGADLIRNQAQFAIISVLLDQIASDMKINFTSADIATRRTEIVAQVGGEQGLPTALVSSNLATSNLEPYIKVRLIIDKLTSNFIEVGASPEQASEGVSRLIVAAAKKLGVEINPKYGTWNPITASIESGDITDGAVTPAP</sequence>
<dbReference type="PROSITE" id="PS51257">
    <property type="entry name" value="PROKAR_LIPOPROTEIN"/>
    <property type="match status" value="1"/>
</dbReference>
<protein>
    <submittedName>
        <fullName evidence="1">Unannotated protein</fullName>
    </submittedName>
</protein>
<dbReference type="InterPro" id="IPR027304">
    <property type="entry name" value="Trigger_fact/SurA_dom_sf"/>
</dbReference>
<reference evidence="1" key="1">
    <citation type="submission" date="2020-05" db="EMBL/GenBank/DDBJ databases">
        <authorList>
            <person name="Chiriac C."/>
            <person name="Salcher M."/>
            <person name="Ghai R."/>
            <person name="Kavagutti S V."/>
        </authorList>
    </citation>
    <scope>NUCLEOTIDE SEQUENCE</scope>
</reference>
<name>A0A6J6BX23_9ZZZZ</name>
<accession>A0A6J6BX23</accession>
<dbReference type="EMBL" id="CAEZSS010000047">
    <property type="protein sequence ID" value="CAB4543721.1"/>
    <property type="molecule type" value="Genomic_DNA"/>
</dbReference>
<dbReference type="AlphaFoldDB" id="A0A6J6BX23"/>